<dbReference type="EMBL" id="BMCK01000003">
    <property type="protein sequence ID" value="GGD23481.1"/>
    <property type="molecule type" value="Genomic_DNA"/>
</dbReference>
<keyword evidence="2" id="KW-1133">Transmembrane helix</keyword>
<evidence type="ECO:0000313" key="4">
    <source>
        <dbReference type="Proteomes" id="UP000630594"/>
    </source>
</evidence>
<evidence type="ECO:0000256" key="1">
    <source>
        <dbReference type="SAM" id="MobiDB-lite"/>
    </source>
</evidence>
<feature type="region of interest" description="Disordered" evidence="1">
    <location>
        <begin position="64"/>
        <end position="94"/>
    </location>
</feature>
<gene>
    <name evidence="3" type="ORF">GCM10007231_23240</name>
</gene>
<evidence type="ECO:0000313" key="3">
    <source>
        <dbReference type="EMBL" id="GGD23481.1"/>
    </source>
</evidence>
<reference evidence="4" key="1">
    <citation type="journal article" date="2019" name="Int. J. Syst. Evol. Microbiol.">
        <title>The Global Catalogue of Microorganisms (GCM) 10K type strain sequencing project: providing services to taxonomists for standard genome sequencing and annotation.</title>
        <authorList>
            <consortium name="The Broad Institute Genomics Platform"/>
            <consortium name="The Broad Institute Genome Sequencing Center for Infectious Disease"/>
            <person name="Wu L."/>
            <person name="Ma J."/>
        </authorList>
    </citation>
    <scope>NUCLEOTIDE SEQUENCE [LARGE SCALE GENOMIC DNA]</scope>
    <source>
        <strain evidence="4">CCM 7403</strain>
    </source>
</reference>
<organism evidence="3 4">
    <name type="scientific">Nocardioides daphniae</name>
    <dbReference type="NCBI Taxonomy" id="402297"/>
    <lineage>
        <taxon>Bacteria</taxon>
        <taxon>Bacillati</taxon>
        <taxon>Actinomycetota</taxon>
        <taxon>Actinomycetes</taxon>
        <taxon>Propionibacteriales</taxon>
        <taxon>Nocardioidaceae</taxon>
        <taxon>Nocardioides</taxon>
    </lineage>
</organism>
<feature type="transmembrane region" description="Helical" evidence="2">
    <location>
        <begin position="44"/>
        <end position="65"/>
    </location>
</feature>
<accession>A0ABQ1QEK0</accession>
<evidence type="ECO:0008006" key="5">
    <source>
        <dbReference type="Google" id="ProtNLM"/>
    </source>
</evidence>
<comment type="caution">
    <text evidence="3">The sequence shown here is derived from an EMBL/GenBank/DDBJ whole genome shotgun (WGS) entry which is preliminary data.</text>
</comment>
<keyword evidence="2" id="KW-0472">Membrane</keyword>
<protein>
    <recommendedName>
        <fullName evidence="5">WD40 repeat domain-containing protein</fullName>
    </recommendedName>
</protein>
<sequence length="399" mass="42152">MNDQQTGQRVGDALRHHVPQAPQAPFDLADVKVRAGAIRRRRTTLSVAVAAAAAAVITPTAFLALDDGPTRDPVAPTTQSPEPVPGPRDDVTLSADAPQGKPAAGWFGDDFRREFLPPGTENGPSDQVSSFGDRWIITHAGVSKLHVVDPDGQEPPQEHDSASAFAISPDRDLAAYVGADETIRLLSPDGQERILSKLPGPDPYAEVVSVEGDAACAAAPQPGCRVLLSFDSRSPMFVEGDGRFSEVAEKAMDATAMHGSVVALKDPAQPGQEAPCTRVVDLEEGPVWNSCDIAVQSFSPDGTLALVEDAYGSGWGDPRLGIADAATGEVLFWINPHGEQGGFPTGVWEDADHVVVPSFNSVGQNWRLFRVSTTGEVEQAGPSVDGDDMLFPYVPPANP</sequence>
<proteinExistence type="predicted"/>
<dbReference type="SUPFAM" id="SSF82171">
    <property type="entry name" value="DPP6 N-terminal domain-like"/>
    <property type="match status" value="1"/>
</dbReference>
<keyword evidence="2" id="KW-0812">Transmembrane</keyword>
<evidence type="ECO:0000256" key="2">
    <source>
        <dbReference type="SAM" id="Phobius"/>
    </source>
</evidence>
<keyword evidence="4" id="KW-1185">Reference proteome</keyword>
<name>A0ABQ1QEK0_9ACTN</name>
<dbReference type="Proteomes" id="UP000630594">
    <property type="component" value="Unassembled WGS sequence"/>
</dbReference>
<dbReference type="RefSeq" id="WP_188421826.1">
    <property type="nucleotide sequence ID" value="NZ_BMCK01000003.1"/>
</dbReference>